<evidence type="ECO:0000313" key="8">
    <source>
        <dbReference type="EMBL" id="MEO3711325.1"/>
    </source>
</evidence>
<keyword evidence="4" id="KW-0862">Zinc</keyword>
<feature type="domain" description="JAB" evidence="7">
    <location>
        <begin position="22"/>
        <end position="134"/>
    </location>
</feature>
<organism evidence="8 9">
    <name type="scientific">Roseateles flavus</name>
    <dbReference type="NCBI Taxonomy" id="3149041"/>
    <lineage>
        <taxon>Bacteria</taxon>
        <taxon>Pseudomonadati</taxon>
        <taxon>Pseudomonadota</taxon>
        <taxon>Betaproteobacteria</taxon>
        <taxon>Burkholderiales</taxon>
        <taxon>Sphaerotilaceae</taxon>
        <taxon>Roseateles</taxon>
    </lineage>
</organism>
<keyword evidence="9" id="KW-1185">Reference proteome</keyword>
<keyword evidence="3" id="KW-0378">Hydrolase</keyword>
<reference evidence="8 9" key="1">
    <citation type="submission" date="2024-05" db="EMBL/GenBank/DDBJ databases">
        <title>Roseateles sp. 2.12 16S ribosomal RNA gene Genome sequencing and assembly.</title>
        <authorList>
            <person name="Woo H."/>
        </authorList>
    </citation>
    <scope>NUCLEOTIDE SEQUENCE [LARGE SCALE GENOMIC DNA]</scope>
    <source>
        <strain evidence="8 9">2.12</strain>
    </source>
</reference>
<feature type="region of interest" description="Disordered" evidence="6">
    <location>
        <begin position="163"/>
        <end position="182"/>
    </location>
</feature>
<evidence type="ECO:0000313" key="9">
    <source>
        <dbReference type="Proteomes" id="UP001462640"/>
    </source>
</evidence>
<dbReference type="SUPFAM" id="SSF102712">
    <property type="entry name" value="JAB1/MPN domain"/>
    <property type="match status" value="1"/>
</dbReference>
<evidence type="ECO:0000256" key="2">
    <source>
        <dbReference type="ARBA" id="ARBA00022723"/>
    </source>
</evidence>
<keyword evidence="1" id="KW-0645">Protease</keyword>
<dbReference type="EMBL" id="JBDPZC010000001">
    <property type="protein sequence ID" value="MEO3711325.1"/>
    <property type="molecule type" value="Genomic_DNA"/>
</dbReference>
<accession>A0ABV0G8E3</accession>
<comment type="caution">
    <text evidence="8">The sequence shown here is derived from an EMBL/GenBank/DDBJ whole genome shotgun (WGS) entry which is preliminary data.</text>
</comment>
<dbReference type="InterPro" id="IPR028090">
    <property type="entry name" value="JAB_dom_prok"/>
</dbReference>
<evidence type="ECO:0000256" key="1">
    <source>
        <dbReference type="ARBA" id="ARBA00022670"/>
    </source>
</evidence>
<evidence type="ECO:0000259" key="7">
    <source>
        <dbReference type="Pfam" id="PF14464"/>
    </source>
</evidence>
<name>A0ABV0G8E3_9BURK</name>
<gene>
    <name evidence="8" type="ORF">ABDJ40_00940</name>
</gene>
<evidence type="ECO:0000256" key="6">
    <source>
        <dbReference type="SAM" id="MobiDB-lite"/>
    </source>
</evidence>
<keyword evidence="5" id="KW-0482">Metalloprotease</keyword>
<evidence type="ECO:0000256" key="3">
    <source>
        <dbReference type="ARBA" id="ARBA00022801"/>
    </source>
</evidence>
<evidence type="ECO:0000256" key="4">
    <source>
        <dbReference type="ARBA" id="ARBA00022833"/>
    </source>
</evidence>
<sequence length="182" mass="20934">MKLVYRVTPKQRLIIVEHALKQMQAFAQHRSGDREAGGVLLGRHLLDSRDIVVDEVSTPQSSDRRSRYGFFRSSKHELLARQRWLEENSTSAYLGLWHTHPEPDPTPSGVDQRDWQRAVAGDTYEGDRLFFPIVGTDCIRIWTLSRRGTYRELKLENKNAQIYSNGESGRRPSARVGGDKDR</sequence>
<dbReference type="Gene3D" id="3.40.140.10">
    <property type="entry name" value="Cytidine Deaminase, domain 2"/>
    <property type="match status" value="1"/>
</dbReference>
<keyword evidence="2" id="KW-0479">Metal-binding</keyword>
<evidence type="ECO:0000256" key="5">
    <source>
        <dbReference type="ARBA" id="ARBA00023049"/>
    </source>
</evidence>
<dbReference type="RefSeq" id="WP_347604886.1">
    <property type="nucleotide sequence ID" value="NZ_JBDPZC010000001.1"/>
</dbReference>
<dbReference type="Pfam" id="PF14464">
    <property type="entry name" value="Prok-JAB"/>
    <property type="match status" value="1"/>
</dbReference>
<protein>
    <submittedName>
        <fullName evidence="8">Mov34/MPN/PAD-1 family protein</fullName>
    </submittedName>
</protein>
<proteinExistence type="predicted"/>
<dbReference type="Proteomes" id="UP001462640">
    <property type="component" value="Unassembled WGS sequence"/>
</dbReference>